<accession>A0A1H4DHR4</accession>
<dbReference type="Proteomes" id="UP000199656">
    <property type="component" value="Unassembled WGS sequence"/>
</dbReference>
<protein>
    <submittedName>
        <fullName evidence="4">Glycosyl Hydrolase Family 88</fullName>
    </submittedName>
</protein>
<sequence>MKKLTYAVCSFLLVCMQTYAQVGTADKELLSKADAALQLAARQYKGMAATLPDNVLPRTTNSKDGNLMTSDSEWWTSGFYPGTNWYLFEYTKDPAFKTEALKRMELVKKEQYNTRTHDLGFMMYCSFGNALRLTGDTGYKTILLTSAKSLSTRFNPTVGCIKSWDHGTWKFPVIIDNMMNLELLNWASRTSGDPSYAKIARIHSNTTIKHHFRPDYSSYHVVDYDPATGKVNERKTHQGAADSSAWARGQAWGLYGYTMMYRDTKDKAYLTQAKKIADFILNHPRQAPDMVPYWDYDAPGIPDVPRDASAAAVTASALLELSAYAGKTDGKRYWAAAEKILHALCSDRYLAKEGSNNHFILMHSVGSYPHRSEVDVPLTYADYYFVEALLRYKNMAKG</sequence>
<dbReference type="RefSeq" id="WP_089762882.1">
    <property type="nucleotide sequence ID" value="NZ_BKAT01000048.1"/>
</dbReference>
<proteinExistence type="inferred from homology"/>
<evidence type="ECO:0000256" key="1">
    <source>
        <dbReference type="ARBA" id="ARBA00022801"/>
    </source>
</evidence>
<dbReference type="InterPro" id="IPR012341">
    <property type="entry name" value="6hp_glycosidase-like_sf"/>
</dbReference>
<keyword evidence="1 4" id="KW-0378">Hydrolase</keyword>
<comment type="similarity">
    <text evidence="2">Belongs to the glycosyl hydrolase 88 family.</text>
</comment>
<gene>
    <name evidence="4" type="ORF">SAMN05660909_03141</name>
</gene>
<feature type="signal peptide" evidence="3">
    <location>
        <begin position="1"/>
        <end position="20"/>
    </location>
</feature>
<dbReference type="AlphaFoldDB" id="A0A1H4DHR4"/>
<dbReference type="PANTHER" id="PTHR36845">
    <property type="entry name" value="HYDROLASE, PUTATIVE (AFU_ORTHOLOGUE AFUA_7G05090)-RELATED"/>
    <property type="match status" value="1"/>
</dbReference>
<dbReference type="GO" id="GO:0000272">
    <property type="term" value="P:polysaccharide catabolic process"/>
    <property type="evidence" value="ECO:0007669"/>
    <property type="project" value="TreeGrafter"/>
</dbReference>
<dbReference type="EMBL" id="FNRL01000013">
    <property type="protein sequence ID" value="SEA72046.1"/>
    <property type="molecule type" value="Genomic_DNA"/>
</dbReference>
<organism evidence="4 5">
    <name type="scientific">Chitinophaga terrae</name>
    <name type="common">ex Kim and Jung 2007</name>
    <dbReference type="NCBI Taxonomy" id="408074"/>
    <lineage>
        <taxon>Bacteria</taxon>
        <taxon>Pseudomonadati</taxon>
        <taxon>Bacteroidota</taxon>
        <taxon>Chitinophagia</taxon>
        <taxon>Chitinophagales</taxon>
        <taxon>Chitinophagaceae</taxon>
        <taxon>Chitinophaga</taxon>
    </lineage>
</organism>
<dbReference type="GO" id="GO:0052757">
    <property type="term" value="F:chondroitin hydrolase activity"/>
    <property type="evidence" value="ECO:0007669"/>
    <property type="project" value="TreeGrafter"/>
</dbReference>
<dbReference type="PANTHER" id="PTHR36845:SF1">
    <property type="entry name" value="HYDROLASE, PUTATIVE (AFU_ORTHOLOGUE AFUA_7G05090)-RELATED"/>
    <property type="match status" value="1"/>
</dbReference>
<name>A0A1H4DHR4_9BACT</name>
<evidence type="ECO:0000256" key="3">
    <source>
        <dbReference type="SAM" id="SignalP"/>
    </source>
</evidence>
<dbReference type="InterPro" id="IPR008928">
    <property type="entry name" value="6-hairpin_glycosidase_sf"/>
</dbReference>
<evidence type="ECO:0000313" key="4">
    <source>
        <dbReference type="EMBL" id="SEA72046.1"/>
    </source>
</evidence>
<evidence type="ECO:0000313" key="5">
    <source>
        <dbReference type="Proteomes" id="UP000199656"/>
    </source>
</evidence>
<feature type="chain" id="PRO_5011541646" evidence="3">
    <location>
        <begin position="21"/>
        <end position="398"/>
    </location>
</feature>
<evidence type="ECO:0000256" key="2">
    <source>
        <dbReference type="ARBA" id="ARBA00038358"/>
    </source>
</evidence>
<dbReference type="OrthoDB" id="428577at2"/>
<dbReference type="SUPFAM" id="SSF48208">
    <property type="entry name" value="Six-hairpin glycosidases"/>
    <property type="match status" value="1"/>
</dbReference>
<reference evidence="5" key="1">
    <citation type="submission" date="2016-10" db="EMBL/GenBank/DDBJ databases">
        <authorList>
            <person name="Varghese N."/>
            <person name="Submissions S."/>
        </authorList>
    </citation>
    <scope>NUCLEOTIDE SEQUENCE [LARGE SCALE GENOMIC DNA]</scope>
    <source>
        <strain evidence="5">DSM 23920</strain>
    </source>
</reference>
<dbReference type="Gene3D" id="1.50.10.10">
    <property type="match status" value="1"/>
</dbReference>
<dbReference type="STRING" id="408074.SAMN05660909_03141"/>
<keyword evidence="3" id="KW-0732">Signal</keyword>
<keyword evidence="5" id="KW-1185">Reference proteome</keyword>
<dbReference type="InterPro" id="IPR052369">
    <property type="entry name" value="UG_Glycosaminoglycan_Hydrolase"/>
</dbReference>